<reference evidence="2" key="1">
    <citation type="submission" date="2016-03" db="EMBL/GenBank/DDBJ databases">
        <title>Updated assembly of Pseudogymnoascus destructans, the fungus causing white-nose syndrome of bats.</title>
        <authorList>
            <person name="Palmer J.M."/>
            <person name="Drees K.P."/>
            <person name="Foster J.T."/>
            <person name="Lindner D.L."/>
        </authorList>
    </citation>
    <scope>NUCLEOTIDE SEQUENCE [LARGE SCALE GENOMIC DNA]</scope>
    <source>
        <strain evidence="2">20631-21</strain>
    </source>
</reference>
<accession>A0A177A0S1</accession>
<sequence>MFVLRRQAVQSARGIRTARSTAQFSSSTSRTAHEAGHGHAAPKDEPLGLSVYMTLAAIPAVYIVYSLAQPSADGSKPALERLINSYSHLQDTFAARNKLHTAAIEQAAFDRNLFQSDRKTEHVNLRFPETFNTGSPHNVIAGQGPRDIEKLVAHYEQLNNAAEEKKVLARQA</sequence>
<protein>
    <recommendedName>
        <fullName evidence="3">NADH-ubiquinone oxidoreductase 17.8 kDa subunit</fullName>
    </recommendedName>
</protein>
<dbReference type="eggNOG" id="ENOG502S7GA">
    <property type="taxonomic scope" value="Eukaryota"/>
</dbReference>
<proteinExistence type="predicted"/>
<evidence type="ECO:0008006" key="3">
    <source>
        <dbReference type="Google" id="ProtNLM"/>
    </source>
</evidence>
<feature type="region of interest" description="Disordered" evidence="1">
    <location>
        <begin position="19"/>
        <end position="43"/>
    </location>
</feature>
<dbReference type="EMBL" id="KV441414">
    <property type="protein sequence ID" value="OAF54881.1"/>
    <property type="molecule type" value="Genomic_DNA"/>
</dbReference>
<name>A0A177A0S1_9PEZI</name>
<organism evidence="2">
    <name type="scientific">Pseudogymnoascus destructans</name>
    <dbReference type="NCBI Taxonomy" id="655981"/>
    <lineage>
        <taxon>Eukaryota</taxon>
        <taxon>Fungi</taxon>
        <taxon>Dikarya</taxon>
        <taxon>Ascomycota</taxon>
        <taxon>Pezizomycotina</taxon>
        <taxon>Leotiomycetes</taxon>
        <taxon>Thelebolales</taxon>
        <taxon>Thelebolaceae</taxon>
        <taxon>Pseudogymnoascus</taxon>
    </lineage>
</organism>
<gene>
    <name evidence="2" type="ORF">VC83_08613</name>
</gene>
<dbReference type="PANTHER" id="PTHR42100">
    <property type="entry name" value="OXIDOREDUCTASE 178 KDA SUBUNIT, PUTATIVE (AFU_ORTHOLOGUE AFUA_8G04320)-RELATED"/>
    <property type="match status" value="1"/>
</dbReference>
<evidence type="ECO:0000313" key="2">
    <source>
        <dbReference type="EMBL" id="OAF54881.1"/>
    </source>
</evidence>
<dbReference type="VEuPathDB" id="FungiDB:GMDG_06087"/>
<dbReference type="AlphaFoldDB" id="A0A177A0S1"/>
<dbReference type="Proteomes" id="UP000077154">
    <property type="component" value="Unassembled WGS sequence"/>
</dbReference>
<dbReference type="GO" id="GO:0005739">
    <property type="term" value="C:mitochondrion"/>
    <property type="evidence" value="ECO:0007669"/>
    <property type="project" value="InterPro"/>
</dbReference>
<dbReference type="InterPro" id="IPR034444">
    <property type="entry name" value="Nuo17.8"/>
</dbReference>
<dbReference type="OrthoDB" id="2120038at2759"/>
<feature type="compositionally biased region" description="Basic and acidic residues" evidence="1">
    <location>
        <begin position="31"/>
        <end position="43"/>
    </location>
</feature>
<dbReference type="PANTHER" id="PTHR42100:SF1">
    <property type="entry name" value="OXIDOREDUCTASE 178 KDA SUBUNIT, PUTATIVE (AFU_ORTHOLOGUE AFUA_8G04320)-RELATED"/>
    <property type="match status" value="1"/>
</dbReference>
<dbReference type="RefSeq" id="XP_024320184.1">
    <property type="nucleotide sequence ID" value="XM_024472161.1"/>
</dbReference>
<feature type="compositionally biased region" description="Polar residues" evidence="1">
    <location>
        <begin position="19"/>
        <end position="30"/>
    </location>
</feature>
<evidence type="ECO:0000256" key="1">
    <source>
        <dbReference type="SAM" id="MobiDB-lite"/>
    </source>
</evidence>
<dbReference type="GeneID" id="36291653"/>